<dbReference type="EMBL" id="LXQA011396942">
    <property type="protein sequence ID" value="MCI95795.1"/>
    <property type="molecule type" value="Genomic_DNA"/>
</dbReference>
<evidence type="ECO:0000256" key="1">
    <source>
        <dbReference type="SAM" id="SignalP"/>
    </source>
</evidence>
<evidence type="ECO:0000313" key="2">
    <source>
        <dbReference type="EMBL" id="MCI95795.1"/>
    </source>
</evidence>
<feature type="chain" id="PRO_5017212874" evidence="1">
    <location>
        <begin position="30"/>
        <end position="65"/>
    </location>
</feature>
<keyword evidence="1" id="KW-0732">Signal</keyword>
<feature type="non-terminal residue" evidence="2">
    <location>
        <position position="1"/>
    </location>
</feature>
<reference evidence="2 3" key="1">
    <citation type="journal article" date="2018" name="Front. Plant Sci.">
        <title>Red Clover (Trifolium pratense) and Zigzag Clover (T. medium) - A Picture of Genomic Similarities and Differences.</title>
        <authorList>
            <person name="Dluhosova J."/>
            <person name="Istvanek J."/>
            <person name="Nedelnik J."/>
            <person name="Repkova J."/>
        </authorList>
    </citation>
    <scope>NUCLEOTIDE SEQUENCE [LARGE SCALE GENOMIC DNA]</scope>
    <source>
        <strain evidence="3">cv. 10/8</strain>
        <tissue evidence="2">Leaf</tissue>
    </source>
</reference>
<accession>A0A392WAB1</accession>
<dbReference type="Proteomes" id="UP000265520">
    <property type="component" value="Unassembled WGS sequence"/>
</dbReference>
<dbReference type="AlphaFoldDB" id="A0A392WAB1"/>
<proteinExistence type="predicted"/>
<keyword evidence="3" id="KW-1185">Reference proteome</keyword>
<comment type="caution">
    <text evidence="2">The sequence shown here is derived from an EMBL/GenBank/DDBJ whole genome shotgun (WGS) entry which is preliminary data.</text>
</comment>
<feature type="non-terminal residue" evidence="2">
    <location>
        <position position="65"/>
    </location>
</feature>
<sequence>GITLAALAVFSIAICLFCRWYTSPPPVASEQVVVGVPVPLATINQWASSVNNNNNNNNNSSNIGG</sequence>
<protein>
    <submittedName>
        <fullName evidence="2">Uncharacterized protein</fullName>
    </submittedName>
</protein>
<evidence type="ECO:0000313" key="3">
    <source>
        <dbReference type="Proteomes" id="UP000265520"/>
    </source>
</evidence>
<organism evidence="2 3">
    <name type="scientific">Trifolium medium</name>
    <dbReference type="NCBI Taxonomy" id="97028"/>
    <lineage>
        <taxon>Eukaryota</taxon>
        <taxon>Viridiplantae</taxon>
        <taxon>Streptophyta</taxon>
        <taxon>Embryophyta</taxon>
        <taxon>Tracheophyta</taxon>
        <taxon>Spermatophyta</taxon>
        <taxon>Magnoliopsida</taxon>
        <taxon>eudicotyledons</taxon>
        <taxon>Gunneridae</taxon>
        <taxon>Pentapetalae</taxon>
        <taxon>rosids</taxon>
        <taxon>fabids</taxon>
        <taxon>Fabales</taxon>
        <taxon>Fabaceae</taxon>
        <taxon>Papilionoideae</taxon>
        <taxon>50 kb inversion clade</taxon>
        <taxon>NPAAA clade</taxon>
        <taxon>Hologalegina</taxon>
        <taxon>IRL clade</taxon>
        <taxon>Trifolieae</taxon>
        <taxon>Trifolium</taxon>
    </lineage>
</organism>
<name>A0A392WAB1_9FABA</name>
<feature type="signal peptide" evidence="1">
    <location>
        <begin position="1"/>
        <end position="29"/>
    </location>
</feature>